<accession>A0A975GKP9</accession>
<organism evidence="1 2">
    <name type="scientific">Desulfonema magnum</name>
    <dbReference type="NCBI Taxonomy" id="45655"/>
    <lineage>
        <taxon>Bacteria</taxon>
        <taxon>Pseudomonadati</taxon>
        <taxon>Thermodesulfobacteriota</taxon>
        <taxon>Desulfobacteria</taxon>
        <taxon>Desulfobacterales</taxon>
        <taxon>Desulfococcaceae</taxon>
        <taxon>Desulfonema</taxon>
    </lineage>
</organism>
<proteinExistence type="predicted"/>
<keyword evidence="2" id="KW-1185">Reference proteome</keyword>
<evidence type="ECO:0000313" key="2">
    <source>
        <dbReference type="Proteomes" id="UP000663722"/>
    </source>
</evidence>
<dbReference type="Proteomes" id="UP000663722">
    <property type="component" value="Chromosome"/>
</dbReference>
<gene>
    <name evidence="1" type="ORF">dnm_007500</name>
</gene>
<protein>
    <submittedName>
        <fullName evidence="1">Uncharacterized protein</fullName>
    </submittedName>
</protein>
<reference evidence="1" key="1">
    <citation type="journal article" date="2021" name="Microb. Physiol.">
        <title>Proteogenomic Insights into the Physiology of Marine, Sulfate-Reducing, Filamentous Desulfonema limicola and Desulfonema magnum.</title>
        <authorList>
            <person name="Schnaars V."/>
            <person name="Wohlbrand L."/>
            <person name="Scheve S."/>
            <person name="Hinrichs C."/>
            <person name="Reinhardt R."/>
            <person name="Rabus R."/>
        </authorList>
    </citation>
    <scope>NUCLEOTIDE SEQUENCE</scope>
    <source>
        <strain evidence="1">4be13</strain>
    </source>
</reference>
<dbReference type="KEGG" id="dmm:dnm_007500"/>
<name>A0A975GKP9_9BACT</name>
<evidence type="ECO:0000313" key="1">
    <source>
        <dbReference type="EMBL" id="QTA84750.1"/>
    </source>
</evidence>
<sequence length="43" mass="5237">MLRLKNDKFRDIIILILQVRLRNLARLKKADSEKFFGKRPRLI</sequence>
<dbReference type="EMBL" id="CP061800">
    <property type="protein sequence ID" value="QTA84750.1"/>
    <property type="molecule type" value="Genomic_DNA"/>
</dbReference>
<dbReference type="AlphaFoldDB" id="A0A975GKP9"/>